<reference evidence="1" key="1">
    <citation type="submission" date="2018-07" db="EMBL/GenBank/DDBJ databases">
        <title>The Genome Sequence of Enterococcus sp. DIV0659b.</title>
        <authorList>
            <consortium name="The Broad Institute Genomics Platform"/>
            <consortium name="The Broad Institute Genomic Center for Infectious Diseases"/>
            <person name="Earl A."/>
            <person name="Manson A."/>
            <person name="Schwartman J."/>
            <person name="Gilmore M."/>
            <person name="Abouelleil A."/>
            <person name="Cao P."/>
            <person name="Chapman S."/>
            <person name="Cusick C."/>
            <person name="Shea T."/>
            <person name="Young S."/>
            <person name="Neafsey D."/>
            <person name="Nusbaum C."/>
            <person name="Birren B."/>
        </authorList>
    </citation>
    <scope>NUCLEOTIDE SEQUENCE [LARGE SCALE GENOMIC DNA]</scope>
    <source>
        <strain evidence="1">4G2_DIV0659</strain>
    </source>
</reference>
<evidence type="ECO:0000313" key="2">
    <source>
        <dbReference type="Proteomes" id="UP000195139"/>
    </source>
</evidence>
<proteinExistence type="predicted"/>
<dbReference type="EMBL" id="NGLE02000001">
    <property type="protein sequence ID" value="MEI5995294.1"/>
    <property type="molecule type" value="Genomic_DNA"/>
</dbReference>
<gene>
    <name evidence="1" type="ORF">A5880_002884</name>
</gene>
<name>A0ABU8III8_9ENTE</name>
<protein>
    <submittedName>
        <fullName evidence="1">Uncharacterized protein</fullName>
    </submittedName>
</protein>
<comment type="caution">
    <text evidence="1">The sequence shown here is derived from an EMBL/GenBank/DDBJ whole genome shotgun (WGS) entry which is preliminary data.</text>
</comment>
<sequence length="34" mass="4055">MARDLEENLYNIKMKAERIRALEFIEVDTIENSV</sequence>
<keyword evidence="2" id="KW-1185">Reference proteome</keyword>
<dbReference type="Proteomes" id="UP000195139">
    <property type="component" value="Unassembled WGS sequence"/>
</dbReference>
<evidence type="ECO:0000313" key="1">
    <source>
        <dbReference type="EMBL" id="MEI5995294.1"/>
    </source>
</evidence>
<accession>A0ABU8III8</accession>
<organism evidence="1 2">
    <name type="scientific">Candidatus Enterococcus mansonii</name>
    <dbReference type="NCBI Taxonomy" id="1834181"/>
    <lineage>
        <taxon>Bacteria</taxon>
        <taxon>Bacillati</taxon>
        <taxon>Bacillota</taxon>
        <taxon>Bacilli</taxon>
        <taxon>Lactobacillales</taxon>
        <taxon>Enterococcaceae</taxon>
        <taxon>Enterococcus</taxon>
    </lineage>
</organism>